<evidence type="ECO:0008006" key="4">
    <source>
        <dbReference type="Google" id="ProtNLM"/>
    </source>
</evidence>
<evidence type="ECO:0000256" key="1">
    <source>
        <dbReference type="SAM" id="MobiDB-lite"/>
    </source>
</evidence>
<organism evidence="2 3">
    <name type="scientific">Streptomyces marokkonensis</name>
    <dbReference type="NCBI Taxonomy" id="324855"/>
    <lineage>
        <taxon>Bacteria</taxon>
        <taxon>Bacillati</taxon>
        <taxon>Actinomycetota</taxon>
        <taxon>Actinomycetes</taxon>
        <taxon>Kitasatosporales</taxon>
        <taxon>Streptomycetaceae</taxon>
        <taxon>Streptomyces</taxon>
    </lineage>
</organism>
<feature type="region of interest" description="Disordered" evidence="1">
    <location>
        <begin position="60"/>
        <end position="155"/>
    </location>
</feature>
<name>A0ABW6QDC4_9ACTN</name>
<keyword evidence="3" id="KW-1185">Reference proteome</keyword>
<comment type="caution">
    <text evidence="2">The sequence shown here is derived from an EMBL/GenBank/DDBJ whole genome shotgun (WGS) entry which is preliminary data.</text>
</comment>
<feature type="compositionally biased region" description="Low complexity" evidence="1">
    <location>
        <begin position="125"/>
        <end position="138"/>
    </location>
</feature>
<gene>
    <name evidence="2" type="ORF">ACFVZC_27060</name>
</gene>
<dbReference type="EMBL" id="JBHVZQ010000030">
    <property type="protein sequence ID" value="MFF1277032.1"/>
    <property type="molecule type" value="Genomic_DNA"/>
</dbReference>
<protein>
    <recommendedName>
        <fullName evidence="4">Secreted protein</fullName>
    </recommendedName>
</protein>
<evidence type="ECO:0000313" key="3">
    <source>
        <dbReference type="Proteomes" id="UP001601627"/>
    </source>
</evidence>
<dbReference type="RefSeq" id="WP_388238590.1">
    <property type="nucleotide sequence ID" value="NZ_JBHVZQ010000030.1"/>
</dbReference>
<dbReference type="Proteomes" id="UP001601627">
    <property type="component" value="Unassembled WGS sequence"/>
</dbReference>
<sequence length="155" mass="15225">MTASSPHDGAGSVLRRVLLLVAVVVSSLCMTGQAVTQSAPAEPASATVAARPAVPAAGPLVSGVAAEQDGTGARRALPRHEAADSAPSDTGHCGGQAAPDNAAARDGSRPSASLPTPEREEHRTPAAPAGPDPACGGPESAPPAPDPVRLSVLRI</sequence>
<accession>A0ABW6QDC4</accession>
<reference evidence="2 3" key="1">
    <citation type="submission" date="2024-09" db="EMBL/GenBank/DDBJ databases">
        <title>The Natural Products Discovery Center: Release of the First 8490 Sequenced Strains for Exploring Actinobacteria Biosynthetic Diversity.</title>
        <authorList>
            <person name="Kalkreuter E."/>
            <person name="Kautsar S.A."/>
            <person name="Yang D."/>
            <person name="Bader C.D."/>
            <person name="Teijaro C.N."/>
            <person name="Fluegel L."/>
            <person name="Davis C.M."/>
            <person name="Simpson J.R."/>
            <person name="Lauterbach L."/>
            <person name="Steele A.D."/>
            <person name="Gui C."/>
            <person name="Meng S."/>
            <person name="Li G."/>
            <person name="Viehrig K."/>
            <person name="Ye F."/>
            <person name="Su P."/>
            <person name="Kiefer A.F."/>
            <person name="Nichols A."/>
            <person name="Cepeda A.J."/>
            <person name="Yan W."/>
            <person name="Fan B."/>
            <person name="Jiang Y."/>
            <person name="Adhikari A."/>
            <person name="Zheng C.-J."/>
            <person name="Schuster L."/>
            <person name="Cowan T.M."/>
            <person name="Smanski M.J."/>
            <person name="Chevrette M.G."/>
            <person name="De Carvalho L.P.S."/>
            <person name="Shen B."/>
        </authorList>
    </citation>
    <scope>NUCLEOTIDE SEQUENCE [LARGE SCALE GENOMIC DNA]</scope>
    <source>
        <strain evidence="2 3">NPDC058328</strain>
    </source>
</reference>
<proteinExistence type="predicted"/>
<evidence type="ECO:0000313" key="2">
    <source>
        <dbReference type="EMBL" id="MFF1277032.1"/>
    </source>
</evidence>